<dbReference type="EMBL" id="GGFJ01012185">
    <property type="protein sequence ID" value="MBW61326.1"/>
    <property type="molecule type" value="Transcribed_RNA"/>
</dbReference>
<proteinExistence type="predicted"/>
<organism evidence="2">
    <name type="scientific">Anopheles marajoara</name>
    <dbReference type="NCBI Taxonomy" id="58244"/>
    <lineage>
        <taxon>Eukaryota</taxon>
        <taxon>Metazoa</taxon>
        <taxon>Ecdysozoa</taxon>
        <taxon>Arthropoda</taxon>
        <taxon>Hexapoda</taxon>
        <taxon>Insecta</taxon>
        <taxon>Pterygota</taxon>
        <taxon>Neoptera</taxon>
        <taxon>Endopterygota</taxon>
        <taxon>Diptera</taxon>
        <taxon>Nematocera</taxon>
        <taxon>Culicoidea</taxon>
        <taxon>Culicidae</taxon>
        <taxon>Anophelinae</taxon>
        <taxon>Anopheles</taxon>
    </lineage>
</organism>
<evidence type="ECO:0000313" key="2">
    <source>
        <dbReference type="EMBL" id="MBW61326.1"/>
    </source>
</evidence>
<sequence>MRHRTPSARTSVALVAFPALMRHRTPSARTSVALVAFPALMRHRTPSARTSADSASPAPMQTRTHLAKALIPVDSARRQRTLRHSPSRATARSVRSVRPLQMLPARDSASDRAV</sequence>
<reference evidence="2" key="1">
    <citation type="submission" date="2018-01" db="EMBL/GenBank/DDBJ databases">
        <title>An insight into the sialome of Amazonian anophelines.</title>
        <authorList>
            <person name="Ribeiro J.M."/>
            <person name="Scarpassa V."/>
            <person name="Calvo E."/>
        </authorList>
    </citation>
    <scope>NUCLEOTIDE SEQUENCE</scope>
    <source>
        <tissue evidence="2">Salivary glands</tissue>
    </source>
</reference>
<protein>
    <submittedName>
        <fullName evidence="2">Putative secreted protein</fullName>
    </submittedName>
</protein>
<dbReference type="AlphaFoldDB" id="A0A2M4C7H4"/>
<feature type="compositionally biased region" description="Low complexity" evidence="1">
    <location>
        <begin position="87"/>
        <end position="99"/>
    </location>
</feature>
<accession>A0A2M4C7H4</accession>
<evidence type="ECO:0000256" key="1">
    <source>
        <dbReference type="SAM" id="MobiDB-lite"/>
    </source>
</evidence>
<name>A0A2M4C7H4_9DIPT</name>
<feature type="region of interest" description="Disordered" evidence="1">
    <location>
        <begin position="69"/>
        <end position="114"/>
    </location>
</feature>